<feature type="region of interest" description="Disordered" evidence="7">
    <location>
        <begin position="209"/>
        <end position="254"/>
    </location>
</feature>
<organism evidence="9 10">
    <name type="scientific">Spinacia oleracea</name>
    <name type="common">Spinach</name>
    <dbReference type="NCBI Taxonomy" id="3562"/>
    <lineage>
        <taxon>Eukaryota</taxon>
        <taxon>Viridiplantae</taxon>
        <taxon>Streptophyta</taxon>
        <taxon>Embryophyta</taxon>
        <taxon>Tracheophyta</taxon>
        <taxon>Spermatophyta</taxon>
        <taxon>Magnoliopsida</taxon>
        <taxon>eudicotyledons</taxon>
        <taxon>Gunneridae</taxon>
        <taxon>Pentapetalae</taxon>
        <taxon>Caryophyllales</taxon>
        <taxon>Chenopodiaceae</taxon>
        <taxon>Chenopodioideae</taxon>
        <taxon>Anserineae</taxon>
        <taxon>Spinacia</taxon>
    </lineage>
</organism>
<dbReference type="InterPro" id="IPR001005">
    <property type="entry name" value="SANT/Myb"/>
</dbReference>
<feature type="region of interest" description="Disordered" evidence="7">
    <location>
        <begin position="305"/>
        <end position="329"/>
    </location>
</feature>
<dbReference type="SUPFAM" id="SSF46689">
    <property type="entry name" value="Homeodomain-like"/>
    <property type="match status" value="1"/>
</dbReference>
<dbReference type="Pfam" id="PF00249">
    <property type="entry name" value="Myb_DNA-binding"/>
    <property type="match status" value="1"/>
</dbReference>
<dbReference type="OrthoDB" id="551907at2759"/>
<dbReference type="FunFam" id="1.10.10.60:FF:000002">
    <property type="entry name" value="Myb family transcription factor"/>
    <property type="match status" value="1"/>
</dbReference>
<dbReference type="GO" id="GO:0003700">
    <property type="term" value="F:DNA-binding transcription factor activity"/>
    <property type="evidence" value="ECO:0007669"/>
    <property type="project" value="InterPro"/>
</dbReference>
<keyword evidence="9" id="KW-1185">Reference proteome</keyword>
<evidence type="ECO:0000256" key="5">
    <source>
        <dbReference type="ARBA" id="ARBA00023163"/>
    </source>
</evidence>
<dbReference type="KEGG" id="soe:110803541"/>
<comment type="subcellular location">
    <subcellularLocation>
        <location evidence="1">Nucleus</location>
    </subcellularLocation>
</comment>
<accession>A0A9R0JD39</accession>
<dbReference type="InterPro" id="IPR006447">
    <property type="entry name" value="Myb_dom_plants"/>
</dbReference>
<dbReference type="Proteomes" id="UP000813463">
    <property type="component" value="Chromosome 4"/>
</dbReference>
<evidence type="ECO:0000259" key="8">
    <source>
        <dbReference type="PROSITE" id="PS51294"/>
    </source>
</evidence>
<evidence type="ECO:0000313" key="10">
    <source>
        <dbReference type="RefSeq" id="XP_021864753.1"/>
    </source>
</evidence>
<dbReference type="GO" id="GO:0005634">
    <property type="term" value="C:nucleus"/>
    <property type="evidence" value="ECO:0007669"/>
    <property type="project" value="UniProtKB-SubCell"/>
</dbReference>
<dbReference type="GO" id="GO:0003677">
    <property type="term" value="F:DNA binding"/>
    <property type="evidence" value="ECO:0007669"/>
    <property type="project" value="InterPro"/>
</dbReference>
<proteinExistence type="inferred from homology"/>
<keyword evidence="4" id="KW-0175">Coiled coil</keyword>
<dbReference type="GeneID" id="110803541"/>
<evidence type="ECO:0000256" key="2">
    <source>
        <dbReference type="ARBA" id="ARBA00006783"/>
    </source>
</evidence>
<keyword evidence="5" id="KW-0804">Transcription</keyword>
<dbReference type="PANTHER" id="PTHR31499">
    <property type="entry name" value="MYB FAMILY TRANSCRIPTION FACTOR PHL11"/>
    <property type="match status" value="1"/>
</dbReference>
<dbReference type="NCBIfam" id="TIGR01557">
    <property type="entry name" value="myb_SHAQKYF"/>
    <property type="match status" value="1"/>
</dbReference>
<evidence type="ECO:0000256" key="3">
    <source>
        <dbReference type="ARBA" id="ARBA00023015"/>
    </source>
</evidence>
<feature type="compositionally biased region" description="Low complexity" evidence="7">
    <location>
        <begin position="225"/>
        <end position="235"/>
    </location>
</feature>
<feature type="compositionally biased region" description="Polar residues" evidence="7">
    <location>
        <begin position="239"/>
        <end position="252"/>
    </location>
</feature>
<dbReference type="Pfam" id="PF14379">
    <property type="entry name" value="Myb_CC_LHEQLE"/>
    <property type="match status" value="1"/>
</dbReference>
<name>A0A9R0JD39_SPIOL</name>
<evidence type="ECO:0000256" key="6">
    <source>
        <dbReference type="ARBA" id="ARBA00023242"/>
    </source>
</evidence>
<dbReference type="PANTHER" id="PTHR31499:SF80">
    <property type="entry name" value="HTH MYB-TYPE DOMAIN-CONTAINING PROTEIN"/>
    <property type="match status" value="1"/>
</dbReference>
<dbReference type="Gene3D" id="1.10.10.60">
    <property type="entry name" value="Homeodomain-like"/>
    <property type="match status" value="1"/>
</dbReference>
<dbReference type="InterPro" id="IPR025756">
    <property type="entry name" value="Myb_CC_LHEQLE"/>
</dbReference>
<evidence type="ECO:0000256" key="7">
    <source>
        <dbReference type="SAM" id="MobiDB-lite"/>
    </source>
</evidence>
<reference evidence="10" key="2">
    <citation type="submission" date="2025-08" db="UniProtKB">
        <authorList>
            <consortium name="RefSeq"/>
        </authorList>
    </citation>
    <scope>IDENTIFICATION</scope>
    <source>
        <tissue evidence="10">Leaf</tissue>
    </source>
</reference>
<sequence>MEMNMRSALPMQTSNGNCFNELKVPGSYSSALPILANPLEDFPKSPDPFFVSSSRDMIASPLQMQANPGASHIGSSSSDSLFIGGFPADLQFPSFSPRESLPENEAFISQSVGGGANFPSNHGTVSDLQSTGFINYQKDDDDNSWSTGHLQDLLDLPEGVSIVNGQVGNSTEVMSSDNHVKRIGWREMDLYADSIEPNWNEFLADSNTVDQQPKMPQSSSDIVVPQPQTQQQLLPARETSASANPTSSSQNKPRMRWTPELHEAFVDAVNHLGGSERATPKGVLKLMNVEGLTIYHVKSHLQKYRTARVRPESPERNLENRSGSTEQVSAVDLKTSVTITEALRMQMEVQKQLHEQLEIQRKLQLQIEEQGKYLLQMLENQNKAEKEKSKSSPQDKPEASASEAGGSDSPPSKRSRTDDSVH</sequence>
<protein>
    <submittedName>
        <fullName evidence="10">Myb family transcription factor PHL13</fullName>
    </submittedName>
</protein>
<dbReference type="InterPro" id="IPR009057">
    <property type="entry name" value="Homeodomain-like_sf"/>
</dbReference>
<feature type="compositionally biased region" description="Basic and acidic residues" evidence="7">
    <location>
        <begin position="382"/>
        <end position="398"/>
    </location>
</feature>
<gene>
    <name evidence="10" type="primary">LOC110803541</name>
</gene>
<feature type="compositionally biased region" description="Low complexity" evidence="7">
    <location>
        <begin position="399"/>
        <end position="412"/>
    </location>
</feature>
<feature type="compositionally biased region" description="Basic and acidic residues" evidence="7">
    <location>
        <begin position="309"/>
        <end position="319"/>
    </location>
</feature>
<dbReference type="AlphaFoldDB" id="A0A9R0JD39"/>
<evidence type="ECO:0000256" key="1">
    <source>
        <dbReference type="ARBA" id="ARBA00004123"/>
    </source>
</evidence>
<feature type="domain" description="HTH myb-type" evidence="8">
    <location>
        <begin position="249"/>
        <end position="309"/>
    </location>
</feature>
<comment type="similarity">
    <text evidence="2">Belongs to the MYB-CC family.</text>
</comment>
<dbReference type="InterPro" id="IPR046955">
    <property type="entry name" value="PHR1-like"/>
</dbReference>
<dbReference type="RefSeq" id="XP_021864753.1">
    <property type="nucleotide sequence ID" value="XM_022009061.2"/>
</dbReference>
<keyword evidence="3" id="KW-0805">Transcription regulation</keyword>
<feature type="region of interest" description="Disordered" evidence="7">
    <location>
        <begin position="378"/>
        <end position="422"/>
    </location>
</feature>
<dbReference type="PROSITE" id="PS51294">
    <property type="entry name" value="HTH_MYB"/>
    <property type="match status" value="1"/>
</dbReference>
<keyword evidence="6" id="KW-0539">Nucleus</keyword>
<reference evidence="9" key="1">
    <citation type="journal article" date="2021" name="Nat. Commun.">
        <title>Genomic analyses provide insights into spinach domestication and the genetic basis of agronomic traits.</title>
        <authorList>
            <person name="Cai X."/>
            <person name="Sun X."/>
            <person name="Xu C."/>
            <person name="Sun H."/>
            <person name="Wang X."/>
            <person name="Ge C."/>
            <person name="Zhang Z."/>
            <person name="Wang Q."/>
            <person name="Fei Z."/>
            <person name="Jiao C."/>
            <person name="Wang Q."/>
        </authorList>
    </citation>
    <scope>NUCLEOTIDE SEQUENCE [LARGE SCALE GENOMIC DNA]</scope>
    <source>
        <strain evidence="9">cv. Varoflay</strain>
    </source>
</reference>
<evidence type="ECO:0000256" key="4">
    <source>
        <dbReference type="ARBA" id="ARBA00023054"/>
    </source>
</evidence>
<feature type="compositionally biased region" description="Polar residues" evidence="7">
    <location>
        <begin position="209"/>
        <end position="221"/>
    </location>
</feature>
<evidence type="ECO:0000313" key="9">
    <source>
        <dbReference type="Proteomes" id="UP000813463"/>
    </source>
</evidence>
<dbReference type="InterPro" id="IPR017930">
    <property type="entry name" value="Myb_dom"/>
</dbReference>